<keyword evidence="11" id="KW-1185">Reference proteome</keyword>
<comment type="cofactor">
    <cofactor evidence="1">
        <name>[4Fe-4S] cluster</name>
        <dbReference type="ChEBI" id="CHEBI:49883"/>
    </cofactor>
</comment>
<dbReference type="GO" id="GO:0046872">
    <property type="term" value="F:metal ion binding"/>
    <property type="evidence" value="ECO:0007669"/>
    <property type="project" value="UniProtKB-KW"/>
</dbReference>
<dbReference type="InterPro" id="IPR058240">
    <property type="entry name" value="rSAM_sf"/>
</dbReference>
<evidence type="ECO:0008006" key="12">
    <source>
        <dbReference type="Google" id="ProtNLM"/>
    </source>
</evidence>
<keyword evidence="6" id="KW-0408">Iron</keyword>
<dbReference type="EMBL" id="BONG01000083">
    <property type="protein sequence ID" value="GIF94144.1"/>
    <property type="molecule type" value="Genomic_DNA"/>
</dbReference>
<keyword evidence="4" id="KW-0949">S-adenosyl-L-methionine</keyword>
<dbReference type="InterPro" id="IPR006158">
    <property type="entry name" value="Cobalamin-bd"/>
</dbReference>
<dbReference type="InterPro" id="IPR006638">
    <property type="entry name" value="Elp3/MiaA/NifB-like_rSAM"/>
</dbReference>
<dbReference type="GO" id="GO:0003824">
    <property type="term" value="F:catalytic activity"/>
    <property type="evidence" value="ECO:0007669"/>
    <property type="project" value="InterPro"/>
</dbReference>
<evidence type="ECO:0000313" key="10">
    <source>
        <dbReference type="EMBL" id="GIF94144.1"/>
    </source>
</evidence>
<feature type="domain" description="B12-binding" evidence="8">
    <location>
        <begin position="4"/>
        <end position="136"/>
    </location>
</feature>
<reference evidence="10 11" key="1">
    <citation type="submission" date="2021-01" db="EMBL/GenBank/DDBJ databases">
        <title>Whole genome shotgun sequence of Catellatospora chokoriensis NBRC 107358.</title>
        <authorList>
            <person name="Komaki H."/>
            <person name="Tamura T."/>
        </authorList>
    </citation>
    <scope>NUCLEOTIDE SEQUENCE [LARGE SCALE GENOMIC DNA]</scope>
    <source>
        <strain evidence="10 11">NBRC 107358</strain>
    </source>
</reference>
<dbReference type="GO" id="GO:0051539">
    <property type="term" value="F:4 iron, 4 sulfur cluster binding"/>
    <property type="evidence" value="ECO:0007669"/>
    <property type="project" value="UniProtKB-KW"/>
</dbReference>
<dbReference type="CDD" id="cd01335">
    <property type="entry name" value="Radical_SAM"/>
    <property type="match status" value="1"/>
</dbReference>
<evidence type="ECO:0000259" key="8">
    <source>
        <dbReference type="PROSITE" id="PS51332"/>
    </source>
</evidence>
<evidence type="ECO:0000256" key="5">
    <source>
        <dbReference type="ARBA" id="ARBA00022723"/>
    </source>
</evidence>
<dbReference type="Pfam" id="PF04055">
    <property type="entry name" value="Radical_SAM"/>
    <property type="match status" value="1"/>
</dbReference>
<evidence type="ECO:0000313" key="11">
    <source>
        <dbReference type="Proteomes" id="UP000619293"/>
    </source>
</evidence>
<dbReference type="InterPro" id="IPR007197">
    <property type="entry name" value="rSAM"/>
</dbReference>
<dbReference type="SFLD" id="SFLDG01123">
    <property type="entry name" value="methyltransferase_(Class_B)"/>
    <property type="match status" value="1"/>
</dbReference>
<dbReference type="InterPro" id="IPR034466">
    <property type="entry name" value="Methyltransferase_Class_B"/>
</dbReference>
<evidence type="ECO:0000256" key="2">
    <source>
        <dbReference type="ARBA" id="ARBA00022603"/>
    </source>
</evidence>
<dbReference type="InterPro" id="IPR051198">
    <property type="entry name" value="BchE-like"/>
</dbReference>
<evidence type="ECO:0000256" key="3">
    <source>
        <dbReference type="ARBA" id="ARBA00022679"/>
    </source>
</evidence>
<gene>
    <name evidence="10" type="ORF">Cch02nite_75880</name>
</gene>
<dbReference type="PANTHER" id="PTHR43409:SF7">
    <property type="entry name" value="BLL1977 PROTEIN"/>
    <property type="match status" value="1"/>
</dbReference>
<dbReference type="PANTHER" id="PTHR43409">
    <property type="entry name" value="ANAEROBIC MAGNESIUM-PROTOPORPHYRIN IX MONOMETHYL ESTER CYCLASE-RELATED"/>
    <property type="match status" value="1"/>
</dbReference>
<dbReference type="SFLD" id="SFLDS00029">
    <property type="entry name" value="Radical_SAM"/>
    <property type="match status" value="1"/>
</dbReference>
<dbReference type="SUPFAM" id="SSF102114">
    <property type="entry name" value="Radical SAM enzymes"/>
    <property type="match status" value="1"/>
</dbReference>
<comment type="caution">
    <text evidence="10">The sequence shown here is derived from an EMBL/GenBank/DDBJ whole genome shotgun (WGS) entry which is preliminary data.</text>
</comment>
<evidence type="ECO:0000256" key="6">
    <source>
        <dbReference type="ARBA" id="ARBA00023004"/>
    </source>
</evidence>
<dbReference type="SFLD" id="SFLDG01082">
    <property type="entry name" value="B12-binding_domain_containing"/>
    <property type="match status" value="1"/>
</dbReference>
<organism evidence="10 11">
    <name type="scientific">Catellatospora chokoriensis</name>
    <dbReference type="NCBI Taxonomy" id="310353"/>
    <lineage>
        <taxon>Bacteria</taxon>
        <taxon>Bacillati</taxon>
        <taxon>Actinomycetota</taxon>
        <taxon>Actinomycetes</taxon>
        <taxon>Micromonosporales</taxon>
        <taxon>Micromonosporaceae</taxon>
        <taxon>Catellatospora</taxon>
    </lineage>
</organism>
<keyword evidence="5" id="KW-0479">Metal-binding</keyword>
<keyword evidence="3" id="KW-0808">Transferase</keyword>
<evidence type="ECO:0000256" key="1">
    <source>
        <dbReference type="ARBA" id="ARBA00001966"/>
    </source>
</evidence>
<proteinExistence type="predicted"/>
<name>A0A8J3KDV1_9ACTN</name>
<dbReference type="SMART" id="SM00729">
    <property type="entry name" value="Elp3"/>
    <property type="match status" value="1"/>
</dbReference>
<evidence type="ECO:0000256" key="4">
    <source>
        <dbReference type="ARBA" id="ARBA00022691"/>
    </source>
</evidence>
<dbReference type="AlphaFoldDB" id="A0A8J3KDV1"/>
<keyword evidence="7" id="KW-0411">Iron-sulfur</keyword>
<dbReference type="CDD" id="cd02068">
    <property type="entry name" value="radical_SAM_B12_BD"/>
    <property type="match status" value="1"/>
</dbReference>
<dbReference type="Gene3D" id="3.80.30.20">
    <property type="entry name" value="tm_1862 like domain"/>
    <property type="match status" value="1"/>
</dbReference>
<dbReference type="PROSITE" id="PS51332">
    <property type="entry name" value="B12_BINDING"/>
    <property type="match status" value="1"/>
</dbReference>
<evidence type="ECO:0000259" key="9">
    <source>
        <dbReference type="PROSITE" id="PS51918"/>
    </source>
</evidence>
<dbReference type="PROSITE" id="PS51918">
    <property type="entry name" value="RADICAL_SAM"/>
    <property type="match status" value="1"/>
</dbReference>
<evidence type="ECO:0000256" key="7">
    <source>
        <dbReference type="ARBA" id="ARBA00023014"/>
    </source>
</evidence>
<protein>
    <recommendedName>
        <fullName evidence="12">Radical SAM superfamily enzyme YgiQ (UPF0313 family)</fullName>
    </recommendedName>
</protein>
<accession>A0A8J3KDV1</accession>
<feature type="domain" description="Radical SAM core" evidence="9">
    <location>
        <begin position="174"/>
        <end position="397"/>
    </location>
</feature>
<dbReference type="Proteomes" id="UP000619293">
    <property type="component" value="Unassembled WGS sequence"/>
</dbReference>
<dbReference type="Pfam" id="PF02310">
    <property type="entry name" value="B12-binding"/>
    <property type="match status" value="1"/>
</dbReference>
<dbReference type="Gene3D" id="3.40.50.280">
    <property type="entry name" value="Cobalamin-binding domain"/>
    <property type="match status" value="1"/>
</dbReference>
<keyword evidence="2" id="KW-0489">Methyltransferase</keyword>
<dbReference type="RefSeq" id="WP_191843469.1">
    <property type="nucleotide sequence ID" value="NZ_BAAALB010000055.1"/>
</dbReference>
<dbReference type="InterPro" id="IPR023404">
    <property type="entry name" value="rSAM_horseshoe"/>
</dbReference>
<sequence length="512" mass="57698">MNLRDRVILLIAPEIINPRSMPCVGLGYIGTYLAAKGLQVKIVDSQFTKEDPGRALATLPPTLVAIGVDSRTIDRGRRIARLAKQHGHTTLLGGLHVSLIKEAILEFPEVDFGIVGDGEEPTWQLVEALEGRREFARVSGLVWRENGRTRRNVNTTESNDLDALPFPDYRLAGIHHFPLYPLVTSRDCPFKCTYCTVGNISHGRFRSRTPQSCVVELAYAKERYGVRGFLIVDENFAVRKERAYEFCTALIEADLNLPWTAFEGVRADMMTDAFAALLRRSGCRWVFFGIESSENGVLKAVRKGSKMSRIERAVTIARRNGLKVGGFLIVGLPESSFESDMRSIAWATEHLDKCQFWMSIPYYGTALYEWVKTNGRLLRAPVGDNLVNSLSTMPYYDTPQYPARDIKRAHVIASLRTGVEFFFEYIDREAYDRMHWTRQRADAERRRLLKVATRWDPFWAEHFAGRLPKAVDPVTAARDAAAVAEEPALTNDFLGTLGSPVPPVRTLPMAVR</sequence>
<dbReference type="GO" id="GO:0031419">
    <property type="term" value="F:cobalamin binding"/>
    <property type="evidence" value="ECO:0007669"/>
    <property type="project" value="InterPro"/>
</dbReference>